<evidence type="ECO:0000313" key="2">
    <source>
        <dbReference type="EMBL" id="MFC0844596.1"/>
    </source>
</evidence>
<keyword evidence="1" id="KW-0812">Transmembrane</keyword>
<dbReference type="Proteomes" id="UP001589887">
    <property type="component" value="Unassembled WGS sequence"/>
</dbReference>
<evidence type="ECO:0000313" key="3">
    <source>
        <dbReference type="Proteomes" id="UP001589887"/>
    </source>
</evidence>
<keyword evidence="3" id="KW-1185">Reference proteome</keyword>
<keyword evidence="1" id="KW-0472">Membrane</keyword>
<feature type="transmembrane region" description="Helical" evidence="1">
    <location>
        <begin position="23"/>
        <end position="42"/>
    </location>
</feature>
<reference evidence="2 3" key="1">
    <citation type="submission" date="2024-09" db="EMBL/GenBank/DDBJ databases">
        <authorList>
            <person name="Sun Q."/>
            <person name="Mori K."/>
        </authorList>
    </citation>
    <scope>NUCLEOTIDE SEQUENCE [LARGE SCALE GENOMIC DNA]</scope>
    <source>
        <strain evidence="2 3">JCM 4557</strain>
    </source>
</reference>
<protein>
    <submittedName>
        <fullName evidence="2">Uncharacterized protein</fullName>
    </submittedName>
</protein>
<proteinExistence type="predicted"/>
<organism evidence="2 3">
    <name type="scientific">Streptomyces noboritoensis</name>
    <dbReference type="NCBI Taxonomy" id="67337"/>
    <lineage>
        <taxon>Bacteria</taxon>
        <taxon>Bacillati</taxon>
        <taxon>Actinomycetota</taxon>
        <taxon>Actinomycetes</taxon>
        <taxon>Kitasatosporales</taxon>
        <taxon>Streptomycetaceae</taxon>
        <taxon>Streptomyces</taxon>
    </lineage>
</organism>
<accession>A0ABV6TFM7</accession>
<comment type="caution">
    <text evidence="2">The sequence shown here is derived from an EMBL/GenBank/DDBJ whole genome shotgun (WGS) entry which is preliminary data.</text>
</comment>
<dbReference type="EMBL" id="JBHMQV010000009">
    <property type="protein sequence ID" value="MFC0844596.1"/>
    <property type="molecule type" value="Genomic_DNA"/>
</dbReference>
<dbReference type="RefSeq" id="WP_190087379.1">
    <property type="nucleotide sequence ID" value="NZ_JBHMQV010000009.1"/>
</dbReference>
<gene>
    <name evidence="2" type="ORF">ACFH04_12890</name>
</gene>
<evidence type="ECO:0000256" key="1">
    <source>
        <dbReference type="SAM" id="Phobius"/>
    </source>
</evidence>
<sequence length="124" mass="13598">MVLLGHHTIGAHRTPRRARLKRVGAIAAAVTLLLTAASYLIWEYNDRPPWADDIAYESGFIAGSRARHYDRTGAEARMLLKGGCERWRSAGRGGVKAGYNPALWVEGCRDGAAGRQARKQGMVH</sequence>
<name>A0ABV6TFM7_9ACTN</name>
<keyword evidence="1" id="KW-1133">Transmembrane helix</keyword>